<reference evidence="1 2" key="1">
    <citation type="journal article" date="2019" name="Sci. Rep.">
        <title>Orb-weaving spider Araneus ventricosus genome elucidates the spidroin gene catalogue.</title>
        <authorList>
            <person name="Kono N."/>
            <person name="Nakamura H."/>
            <person name="Ohtoshi R."/>
            <person name="Moran D.A.P."/>
            <person name="Shinohara A."/>
            <person name="Yoshida Y."/>
            <person name="Fujiwara M."/>
            <person name="Mori M."/>
            <person name="Tomita M."/>
            <person name="Arakawa K."/>
        </authorList>
    </citation>
    <scope>NUCLEOTIDE SEQUENCE [LARGE SCALE GENOMIC DNA]</scope>
</reference>
<proteinExistence type="predicted"/>
<dbReference type="EMBL" id="BGPR01016501">
    <property type="protein sequence ID" value="GBN73247.1"/>
    <property type="molecule type" value="Genomic_DNA"/>
</dbReference>
<name>A0A4Y2RBW0_ARAVE</name>
<gene>
    <name evidence="1" type="ORF">AVEN_15612_1</name>
</gene>
<comment type="caution">
    <text evidence="1">The sequence shown here is derived from an EMBL/GenBank/DDBJ whole genome shotgun (WGS) entry which is preliminary data.</text>
</comment>
<sequence>MVREPVPEQLVYQCERIFVVEQVDLQVWRGYVHGAHVRCACPMDHMPQSSRLKRSNLIAKRASPFSLQNYSRKNTGAHAPVIVTDGASEVALESAQGGGWGGGPAIWWVRCNEISLKFSSDLYLLVGYPVS</sequence>
<organism evidence="1 2">
    <name type="scientific">Araneus ventricosus</name>
    <name type="common">Orbweaver spider</name>
    <name type="synonym">Epeira ventricosa</name>
    <dbReference type="NCBI Taxonomy" id="182803"/>
    <lineage>
        <taxon>Eukaryota</taxon>
        <taxon>Metazoa</taxon>
        <taxon>Ecdysozoa</taxon>
        <taxon>Arthropoda</taxon>
        <taxon>Chelicerata</taxon>
        <taxon>Arachnida</taxon>
        <taxon>Araneae</taxon>
        <taxon>Araneomorphae</taxon>
        <taxon>Entelegynae</taxon>
        <taxon>Araneoidea</taxon>
        <taxon>Araneidae</taxon>
        <taxon>Araneus</taxon>
    </lineage>
</organism>
<protein>
    <submittedName>
        <fullName evidence="1">Uncharacterized protein</fullName>
    </submittedName>
</protein>
<accession>A0A4Y2RBW0</accession>
<evidence type="ECO:0000313" key="1">
    <source>
        <dbReference type="EMBL" id="GBN73247.1"/>
    </source>
</evidence>
<keyword evidence="2" id="KW-1185">Reference proteome</keyword>
<dbReference type="Proteomes" id="UP000499080">
    <property type="component" value="Unassembled WGS sequence"/>
</dbReference>
<evidence type="ECO:0000313" key="2">
    <source>
        <dbReference type="Proteomes" id="UP000499080"/>
    </source>
</evidence>
<dbReference type="AlphaFoldDB" id="A0A4Y2RBW0"/>